<proteinExistence type="inferred from homology"/>
<feature type="transmembrane region" description="Helical" evidence="11">
    <location>
        <begin position="547"/>
        <end position="570"/>
    </location>
</feature>
<evidence type="ECO:0000256" key="1">
    <source>
        <dbReference type="ARBA" id="ARBA00004127"/>
    </source>
</evidence>
<feature type="transmembrane region" description="Helical" evidence="11">
    <location>
        <begin position="392"/>
        <end position="413"/>
    </location>
</feature>
<evidence type="ECO:0000256" key="9">
    <source>
        <dbReference type="ARBA" id="ARBA00023463"/>
    </source>
</evidence>
<feature type="compositionally biased region" description="Polar residues" evidence="12">
    <location>
        <begin position="67"/>
        <end position="91"/>
    </location>
</feature>
<feature type="compositionally biased region" description="Polar residues" evidence="12">
    <location>
        <begin position="23"/>
        <end position="38"/>
    </location>
</feature>
<feature type="region of interest" description="Disordered" evidence="12">
    <location>
        <begin position="51"/>
        <end position="333"/>
    </location>
</feature>
<dbReference type="Proteomes" id="UP000324767">
    <property type="component" value="Unassembled WGS sequence"/>
</dbReference>
<accession>A0A5M8PFV4</accession>
<evidence type="ECO:0000256" key="10">
    <source>
        <dbReference type="ARBA" id="ARBA00048048"/>
    </source>
</evidence>
<dbReference type="InterPro" id="IPR039859">
    <property type="entry name" value="PFA4/ZDH16/20/ERF2-like"/>
</dbReference>
<dbReference type="GO" id="GO:0005794">
    <property type="term" value="C:Golgi apparatus"/>
    <property type="evidence" value="ECO:0007669"/>
    <property type="project" value="TreeGrafter"/>
</dbReference>
<keyword evidence="8 11" id="KW-0012">Acyltransferase</keyword>
<reference evidence="14 15" key="1">
    <citation type="submission" date="2019-09" db="EMBL/GenBank/DDBJ databases">
        <title>The hologenome of the rock-dwelling lichen Lasallia pustulata.</title>
        <authorList>
            <person name="Greshake Tzovaras B."/>
            <person name="Segers F."/>
            <person name="Bicker A."/>
            <person name="Dal Grande F."/>
            <person name="Otte J."/>
            <person name="Hankeln T."/>
            <person name="Schmitt I."/>
            <person name="Ebersberger I."/>
        </authorList>
    </citation>
    <scope>NUCLEOTIDE SEQUENCE [LARGE SCALE GENOMIC DNA]</scope>
    <source>
        <strain evidence="14">A1-1</strain>
    </source>
</reference>
<feature type="domain" description="Palmitoyltransferase DHHC" evidence="13">
    <location>
        <begin position="462"/>
        <end position="587"/>
    </location>
</feature>
<keyword evidence="4 11" id="KW-1133">Transmembrane helix</keyword>
<sequence length="677" mass="74377">MAESPKVAVTSSSTDASVPNPPASSGSQRPLSAISSRMTDIVSVDGDEYYPEGLAAAGRPKTPASLGLTNDSTPPPSAMSSQRSAWTQAPSSRRGVRDWKASRPGTFGGPGAAFANTSRPESAASRTSRTHVPSITANAFFHPMSSQRLQAQRGPRPSTKGQLPSIASRNESNRSNEGDTPPNRQSIGSLKTGAQEQGPLIHQETEAVPPSRGTDFTEHEYAPDRTTATASPNGEGEGEGEGTVQSLDDSVRPLHNGLSNNKPTHLNLDNTYRQGSGTHSPLQESPNSFRSNFLRSSKSDPPPTNGAPNHSGMDFYSASQKSTQSQMPQQDKVDTGRNYQYFSGNTAFCWGGRLQNTRERPLNLATGFLVILPCVLFFVYSAPWLSHNVSPAIPVFFAYLFFICISSFIHASVTDPGIFPRNLHPMPPPTSDDPLALAPPTTAWTVIKSAGSSTAAMDVPVKYCKTCNIWRPPRCHHCRVCDNCIDTQDHHCVWLNNCVGRRNYRYFFTFVSSGTFLGIFLTFASLGHCLRYRSNEGISFGQAIDHYRIPFAMFIYGLMITPFPASLLAYHMFLTGRGETTREYLNSHKLLKKDRHRPYTQNNFVKNWIVVFMRPRPPTYLQFKQKYEDGDPRFGPRRGKRTAPLVAEQQGGGMEMHTVGEPSFQRPRSTRGNASSG</sequence>
<evidence type="ECO:0000256" key="6">
    <source>
        <dbReference type="ARBA" id="ARBA00023139"/>
    </source>
</evidence>
<dbReference type="AlphaFoldDB" id="A0A5M8PFV4"/>
<feature type="region of interest" description="Disordered" evidence="12">
    <location>
        <begin position="1"/>
        <end position="39"/>
    </location>
</feature>
<feature type="compositionally biased region" description="Polar residues" evidence="12">
    <location>
        <begin position="159"/>
        <end position="170"/>
    </location>
</feature>
<keyword evidence="6" id="KW-0564">Palmitate</keyword>
<feature type="compositionally biased region" description="Low complexity" evidence="12">
    <location>
        <begin position="7"/>
        <end position="18"/>
    </location>
</feature>
<comment type="similarity">
    <text evidence="9">Belongs to the DHHC palmitoyltransferase family. ERF2/ZDHHC9 subfamily.</text>
</comment>
<comment type="catalytic activity">
    <reaction evidence="10 11">
        <text>L-cysteinyl-[protein] + hexadecanoyl-CoA = S-hexadecanoyl-L-cysteinyl-[protein] + CoA</text>
        <dbReference type="Rhea" id="RHEA:36683"/>
        <dbReference type="Rhea" id="RHEA-COMP:10131"/>
        <dbReference type="Rhea" id="RHEA-COMP:11032"/>
        <dbReference type="ChEBI" id="CHEBI:29950"/>
        <dbReference type="ChEBI" id="CHEBI:57287"/>
        <dbReference type="ChEBI" id="CHEBI:57379"/>
        <dbReference type="ChEBI" id="CHEBI:74151"/>
        <dbReference type="EC" id="2.3.1.225"/>
    </reaction>
</comment>
<comment type="caution">
    <text evidence="14">The sequence shown here is derived from an EMBL/GenBank/DDBJ whole genome shotgun (WGS) entry which is preliminary data.</text>
</comment>
<dbReference type="PROSITE" id="PS50216">
    <property type="entry name" value="DHHC"/>
    <property type="match status" value="1"/>
</dbReference>
<keyword evidence="2 11" id="KW-0808">Transferase</keyword>
<keyword evidence="5 11" id="KW-0472">Membrane</keyword>
<evidence type="ECO:0000313" key="15">
    <source>
        <dbReference type="Proteomes" id="UP000324767"/>
    </source>
</evidence>
<evidence type="ECO:0000259" key="13">
    <source>
        <dbReference type="Pfam" id="PF01529"/>
    </source>
</evidence>
<dbReference type="EC" id="2.3.1.225" evidence="11"/>
<dbReference type="GO" id="GO:0006612">
    <property type="term" value="P:protein targeting to membrane"/>
    <property type="evidence" value="ECO:0007669"/>
    <property type="project" value="TreeGrafter"/>
</dbReference>
<evidence type="ECO:0000256" key="3">
    <source>
        <dbReference type="ARBA" id="ARBA00022692"/>
    </source>
</evidence>
<feature type="transmembrane region" description="Helical" evidence="11">
    <location>
        <begin position="362"/>
        <end position="380"/>
    </location>
</feature>
<feature type="transmembrane region" description="Helical" evidence="11">
    <location>
        <begin position="506"/>
        <end position="527"/>
    </location>
</feature>
<dbReference type="OrthoDB" id="9909019at2759"/>
<dbReference type="PANTHER" id="PTHR22883:SF43">
    <property type="entry name" value="PALMITOYLTRANSFERASE APP"/>
    <property type="match status" value="1"/>
</dbReference>
<dbReference type="PANTHER" id="PTHR22883">
    <property type="entry name" value="ZINC FINGER DHHC DOMAIN CONTAINING PROTEIN"/>
    <property type="match status" value="1"/>
</dbReference>
<comment type="subcellular location">
    <subcellularLocation>
        <location evidence="1">Endomembrane system</location>
        <topology evidence="1">Multi-pass membrane protein</topology>
    </subcellularLocation>
</comment>
<evidence type="ECO:0000256" key="7">
    <source>
        <dbReference type="ARBA" id="ARBA00023288"/>
    </source>
</evidence>
<organism evidence="14 15">
    <name type="scientific">Lasallia pustulata</name>
    <dbReference type="NCBI Taxonomy" id="136370"/>
    <lineage>
        <taxon>Eukaryota</taxon>
        <taxon>Fungi</taxon>
        <taxon>Dikarya</taxon>
        <taxon>Ascomycota</taxon>
        <taxon>Pezizomycotina</taxon>
        <taxon>Lecanoromycetes</taxon>
        <taxon>OSLEUM clade</taxon>
        <taxon>Umbilicariomycetidae</taxon>
        <taxon>Umbilicariales</taxon>
        <taxon>Umbilicariaceae</taxon>
        <taxon>Lasallia</taxon>
    </lineage>
</organism>
<evidence type="ECO:0000256" key="8">
    <source>
        <dbReference type="ARBA" id="ARBA00023315"/>
    </source>
</evidence>
<name>A0A5M8PFV4_9LECA</name>
<feature type="compositionally biased region" description="Polar residues" evidence="12">
    <location>
        <begin position="116"/>
        <end position="137"/>
    </location>
</feature>
<comment type="domain">
    <text evidence="11">The DHHC domain is required for palmitoyltransferase activity.</text>
</comment>
<dbReference type="InterPro" id="IPR001594">
    <property type="entry name" value="Palmitoyltrfase_DHHC"/>
</dbReference>
<evidence type="ECO:0000256" key="12">
    <source>
        <dbReference type="SAM" id="MobiDB-lite"/>
    </source>
</evidence>
<dbReference type="GO" id="GO:0019706">
    <property type="term" value="F:protein-cysteine S-palmitoyltransferase activity"/>
    <property type="evidence" value="ECO:0007669"/>
    <property type="project" value="UniProtKB-EC"/>
</dbReference>
<dbReference type="GO" id="GO:0005783">
    <property type="term" value="C:endoplasmic reticulum"/>
    <property type="evidence" value="ECO:0007669"/>
    <property type="project" value="TreeGrafter"/>
</dbReference>
<dbReference type="EMBL" id="VXIT01000014">
    <property type="protein sequence ID" value="KAA6408211.1"/>
    <property type="molecule type" value="Genomic_DNA"/>
</dbReference>
<evidence type="ECO:0000256" key="4">
    <source>
        <dbReference type="ARBA" id="ARBA00022989"/>
    </source>
</evidence>
<feature type="compositionally biased region" description="Polar residues" evidence="12">
    <location>
        <begin position="257"/>
        <end position="296"/>
    </location>
</feature>
<evidence type="ECO:0000313" key="14">
    <source>
        <dbReference type="EMBL" id="KAA6408211.1"/>
    </source>
</evidence>
<gene>
    <name evidence="14" type="ORF">FRX48_07953</name>
</gene>
<dbReference type="Pfam" id="PF01529">
    <property type="entry name" value="DHHC"/>
    <property type="match status" value="1"/>
</dbReference>
<evidence type="ECO:0000256" key="2">
    <source>
        <dbReference type="ARBA" id="ARBA00022679"/>
    </source>
</evidence>
<feature type="compositionally biased region" description="Polar residues" evidence="12">
    <location>
        <begin position="666"/>
        <end position="677"/>
    </location>
</feature>
<feature type="region of interest" description="Disordered" evidence="12">
    <location>
        <begin position="627"/>
        <end position="677"/>
    </location>
</feature>
<keyword evidence="7" id="KW-0449">Lipoprotein</keyword>
<protein>
    <recommendedName>
        <fullName evidence="11">Palmitoyltransferase</fullName>
        <ecNumber evidence="11">2.3.1.225</ecNumber>
    </recommendedName>
</protein>
<feature type="compositionally biased region" description="Polar residues" evidence="12">
    <location>
        <begin position="182"/>
        <end position="195"/>
    </location>
</feature>
<evidence type="ECO:0000256" key="11">
    <source>
        <dbReference type="RuleBase" id="RU079119"/>
    </source>
</evidence>
<keyword evidence="3 11" id="KW-0812">Transmembrane</keyword>
<evidence type="ECO:0000256" key="5">
    <source>
        <dbReference type="ARBA" id="ARBA00023136"/>
    </source>
</evidence>
<feature type="compositionally biased region" description="Polar residues" evidence="12">
    <location>
        <begin position="317"/>
        <end position="329"/>
    </location>
</feature>